<evidence type="ECO:0000256" key="1">
    <source>
        <dbReference type="ARBA" id="ARBA00022649"/>
    </source>
</evidence>
<reference evidence="3" key="1">
    <citation type="journal article" date="2019" name="Int. J. Syst. Evol. Microbiol.">
        <title>The Global Catalogue of Microorganisms (GCM) 10K type strain sequencing project: providing services to taxonomists for standard genome sequencing and annotation.</title>
        <authorList>
            <consortium name="The Broad Institute Genomics Platform"/>
            <consortium name="The Broad Institute Genome Sequencing Center for Infectious Disease"/>
            <person name="Wu L."/>
            <person name="Ma J."/>
        </authorList>
    </citation>
    <scope>NUCLEOTIDE SEQUENCE [LARGE SCALE GENOMIC DNA]</scope>
    <source>
        <strain evidence="3">CCM 8934</strain>
    </source>
</reference>
<dbReference type="Proteomes" id="UP001596227">
    <property type="component" value="Unassembled WGS sequence"/>
</dbReference>
<gene>
    <name evidence="2" type="ORF">ACFQH1_10075</name>
</gene>
<keyword evidence="3" id="KW-1185">Reference proteome</keyword>
<evidence type="ECO:0000313" key="3">
    <source>
        <dbReference type="Proteomes" id="UP001596227"/>
    </source>
</evidence>
<dbReference type="Gene3D" id="3.30.2310.20">
    <property type="entry name" value="RelE-like"/>
    <property type="match status" value="1"/>
</dbReference>
<proteinExistence type="predicted"/>
<protein>
    <submittedName>
        <fullName evidence="2">Type II toxin-antitoxin system YafQ family toxin</fullName>
    </submittedName>
</protein>
<dbReference type="InterPro" id="IPR004386">
    <property type="entry name" value="Toxin_YafQ-like"/>
</dbReference>
<sequence>MYRLKYDAQFSKDYQLFKRQYPELVSELEVALDELASFGSVPNTYKPHILVNEGGNYNGHFDFHLAEGKVDVLVLYLPHKSNLTIRLVRIGPHDELFQGSLK</sequence>
<dbReference type="RefSeq" id="WP_137608105.1">
    <property type="nucleotide sequence ID" value="NZ_JBHSSB010000029.1"/>
</dbReference>
<comment type="caution">
    <text evidence="2">The sequence shown here is derived from an EMBL/GenBank/DDBJ whole genome shotgun (WGS) entry which is preliminary data.</text>
</comment>
<dbReference type="Pfam" id="PF15738">
    <property type="entry name" value="YafQ_toxin"/>
    <property type="match status" value="1"/>
</dbReference>
<dbReference type="InterPro" id="IPR035093">
    <property type="entry name" value="RelE/ParE_toxin_dom_sf"/>
</dbReference>
<dbReference type="SUPFAM" id="SSF143011">
    <property type="entry name" value="RelE-like"/>
    <property type="match status" value="1"/>
</dbReference>
<dbReference type="EMBL" id="JBHSSB010000029">
    <property type="protein sequence ID" value="MFC6295544.1"/>
    <property type="molecule type" value="Genomic_DNA"/>
</dbReference>
<keyword evidence="1" id="KW-1277">Toxin-antitoxin system</keyword>
<name>A0ABW1UK03_9LACO</name>
<accession>A0ABW1UK03</accession>
<dbReference type="InterPro" id="IPR007712">
    <property type="entry name" value="RelE/ParE_toxin"/>
</dbReference>
<organism evidence="2 3">
    <name type="scientific">Lactiplantibacillus daoliensis</name>
    <dbReference type="NCBI Taxonomy" id="2559916"/>
    <lineage>
        <taxon>Bacteria</taxon>
        <taxon>Bacillati</taxon>
        <taxon>Bacillota</taxon>
        <taxon>Bacilli</taxon>
        <taxon>Lactobacillales</taxon>
        <taxon>Lactobacillaceae</taxon>
        <taxon>Lactiplantibacillus</taxon>
    </lineage>
</organism>
<evidence type="ECO:0000313" key="2">
    <source>
        <dbReference type="EMBL" id="MFC6295544.1"/>
    </source>
</evidence>
<dbReference type="NCBIfam" id="TIGR02385">
    <property type="entry name" value="RelE_StbE"/>
    <property type="match status" value="1"/>
</dbReference>